<protein>
    <submittedName>
        <fullName evidence="5">Glycosyltransferase family 1 protein</fullName>
    </submittedName>
</protein>
<dbReference type="Gene3D" id="3.40.50.2000">
    <property type="entry name" value="Glycogen Phosphorylase B"/>
    <property type="match status" value="2"/>
</dbReference>
<evidence type="ECO:0000313" key="5">
    <source>
        <dbReference type="EMBL" id="TFY99678.1"/>
    </source>
</evidence>
<dbReference type="AlphaFoldDB" id="A0A4Z0BP07"/>
<organism evidence="5 6">
    <name type="scientific">Ramlibacter rhizophilus</name>
    <dbReference type="NCBI Taxonomy" id="1781167"/>
    <lineage>
        <taxon>Bacteria</taxon>
        <taxon>Pseudomonadati</taxon>
        <taxon>Pseudomonadota</taxon>
        <taxon>Betaproteobacteria</taxon>
        <taxon>Burkholderiales</taxon>
        <taxon>Comamonadaceae</taxon>
        <taxon>Ramlibacter</taxon>
    </lineage>
</organism>
<evidence type="ECO:0000313" key="6">
    <source>
        <dbReference type="Proteomes" id="UP000297564"/>
    </source>
</evidence>
<dbReference type="PANTHER" id="PTHR12526">
    <property type="entry name" value="GLYCOSYLTRANSFERASE"/>
    <property type="match status" value="1"/>
</dbReference>
<evidence type="ECO:0000256" key="2">
    <source>
        <dbReference type="ARBA" id="ARBA00022679"/>
    </source>
</evidence>
<evidence type="ECO:0000256" key="1">
    <source>
        <dbReference type="ARBA" id="ARBA00022676"/>
    </source>
</evidence>
<dbReference type="EMBL" id="SMLL01000004">
    <property type="protein sequence ID" value="TFY99678.1"/>
    <property type="molecule type" value="Genomic_DNA"/>
</dbReference>
<name>A0A4Z0BP07_9BURK</name>
<dbReference type="OrthoDB" id="9815351at2"/>
<evidence type="ECO:0000259" key="4">
    <source>
        <dbReference type="Pfam" id="PF13579"/>
    </source>
</evidence>
<dbReference type="SUPFAM" id="SSF53756">
    <property type="entry name" value="UDP-Glycosyltransferase/glycogen phosphorylase"/>
    <property type="match status" value="1"/>
</dbReference>
<feature type="domain" description="Glycosyl transferase family 1" evidence="3">
    <location>
        <begin position="228"/>
        <end position="393"/>
    </location>
</feature>
<reference evidence="5 6" key="1">
    <citation type="submission" date="2019-03" db="EMBL/GenBank/DDBJ databases">
        <title>Ramlibacter rhizophilus CCTCC AB2015357, whole genome shotgun sequence.</title>
        <authorList>
            <person name="Zhang X."/>
            <person name="Feng G."/>
            <person name="Zhu H."/>
        </authorList>
    </citation>
    <scope>NUCLEOTIDE SEQUENCE [LARGE SCALE GENOMIC DNA]</scope>
    <source>
        <strain evidence="5 6">CCTCC AB2015357</strain>
    </source>
</reference>
<dbReference type="Proteomes" id="UP000297564">
    <property type="component" value="Unassembled WGS sequence"/>
</dbReference>
<keyword evidence="1" id="KW-0328">Glycosyltransferase</keyword>
<sequence>MPGPHTGLTPMKILMLSPDAQMIDRRILQEAHSLQALGHQVTVLSGFECREPDAYQTTDGVIVKRYVYDWQDRRLLALRGRHPLAWRLLWPFMRVRDRLLDRPAGFDYFVLEKALEHEFDVVHVHDYPALRPGVMAAQARGVPVVYDSHEFYPVQSSFTPAQQKRHLARERRLVRECVQVITVNPYLARMIAREHGIDEPMVILNACPWPAPQDDALVLRADEPARAARRREFGIPPDAFTFLYQGWLSPERNLDVMVRAIARVPSPAALVVVGYGDYRAVLENLATELGVADRVHFLGRIESEALVRLTPACDVGLIPYAAVDEMHRYCSPNKLFEFVMAGLPVIANDLPYLRDVVAGHDFGWLGELESVDALSSMMAQALASPDRLQQYATHAIAARQQLNWDREAAQLAALYARLEAAAQPAPPAQVQALRTAPANSS</sequence>
<proteinExistence type="predicted"/>
<dbReference type="Pfam" id="PF00534">
    <property type="entry name" value="Glycos_transf_1"/>
    <property type="match status" value="1"/>
</dbReference>
<dbReference type="InterPro" id="IPR028098">
    <property type="entry name" value="Glyco_trans_4-like_N"/>
</dbReference>
<keyword evidence="6" id="KW-1185">Reference proteome</keyword>
<feature type="domain" description="Glycosyltransferase subfamily 4-like N-terminal" evidence="4">
    <location>
        <begin position="25"/>
        <end position="201"/>
    </location>
</feature>
<accession>A0A4Z0BP07</accession>
<dbReference type="InterPro" id="IPR001296">
    <property type="entry name" value="Glyco_trans_1"/>
</dbReference>
<gene>
    <name evidence="5" type="ORF">EZ242_11060</name>
</gene>
<dbReference type="GO" id="GO:0016757">
    <property type="term" value="F:glycosyltransferase activity"/>
    <property type="evidence" value="ECO:0007669"/>
    <property type="project" value="UniProtKB-KW"/>
</dbReference>
<dbReference type="Pfam" id="PF13579">
    <property type="entry name" value="Glyco_trans_4_4"/>
    <property type="match status" value="1"/>
</dbReference>
<dbReference type="CDD" id="cd03801">
    <property type="entry name" value="GT4_PimA-like"/>
    <property type="match status" value="1"/>
</dbReference>
<evidence type="ECO:0000259" key="3">
    <source>
        <dbReference type="Pfam" id="PF00534"/>
    </source>
</evidence>
<keyword evidence="2 5" id="KW-0808">Transferase</keyword>
<comment type="caution">
    <text evidence="5">The sequence shown here is derived from an EMBL/GenBank/DDBJ whole genome shotgun (WGS) entry which is preliminary data.</text>
</comment>
<dbReference type="PANTHER" id="PTHR12526:SF510">
    <property type="entry name" value="D-INOSITOL 3-PHOSPHATE GLYCOSYLTRANSFERASE"/>
    <property type="match status" value="1"/>
</dbReference>